<keyword evidence="8" id="KW-0418">Kinase</keyword>
<evidence type="ECO:0000313" key="15">
    <source>
        <dbReference type="Proteomes" id="UP000007883"/>
    </source>
</evidence>
<dbReference type="eggNOG" id="COG0642">
    <property type="taxonomic scope" value="Bacteria"/>
</dbReference>
<dbReference type="EMBL" id="AP012320">
    <property type="protein sequence ID" value="BAL95172.1"/>
    <property type="molecule type" value="Genomic_DNA"/>
</dbReference>
<dbReference type="SMART" id="SM00387">
    <property type="entry name" value="HATPase_c"/>
    <property type="match status" value="1"/>
</dbReference>
<evidence type="ECO:0000256" key="3">
    <source>
        <dbReference type="ARBA" id="ARBA00012438"/>
    </source>
</evidence>
<evidence type="ECO:0000256" key="2">
    <source>
        <dbReference type="ARBA" id="ARBA00004651"/>
    </source>
</evidence>
<evidence type="ECO:0000256" key="8">
    <source>
        <dbReference type="ARBA" id="ARBA00022777"/>
    </source>
</evidence>
<dbReference type="CDD" id="cd00075">
    <property type="entry name" value="HATPase"/>
    <property type="match status" value="1"/>
</dbReference>
<dbReference type="PROSITE" id="PS50109">
    <property type="entry name" value="HIS_KIN"/>
    <property type="match status" value="1"/>
</dbReference>
<evidence type="ECO:0000256" key="5">
    <source>
        <dbReference type="ARBA" id="ARBA00022553"/>
    </source>
</evidence>
<dbReference type="HOGENOM" id="CLU_000445_89_27_4"/>
<dbReference type="Pfam" id="PF02518">
    <property type="entry name" value="HATPase_c"/>
    <property type="match status" value="1"/>
</dbReference>
<organism evidence="14 15">
    <name type="scientific">Rubrivivax gelatinosus (strain NBRC 100245 / IL144)</name>
    <dbReference type="NCBI Taxonomy" id="983917"/>
    <lineage>
        <taxon>Bacteria</taxon>
        <taxon>Pseudomonadati</taxon>
        <taxon>Pseudomonadota</taxon>
        <taxon>Betaproteobacteria</taxon>
        <taxon>Burkholderiales</taxon>
        <taxon>Sphaerotilaceae</taxon>
        <taxon>Rubrivivax</taxon>
    </lineage>
</organism>
<dbReference type="CDD" id="cd06225">
    <property type="entry name" value="HAMP"/>
    <property type="match status" value="1"/>
</dbReference>
<dbReference type="RefSeq" id="WP_014428035.1">
    <property type="nucleotide sequence ID" value="NC_017075.1"/>
</dbReference>
<evidence type="ECO:0000256" key="6">
    <source>
        <dbReference type="ARBA" id="ARBA00022679"/>
    </source>
</evidence>
<dbReference type="InterPro" id="IPR036890">
    <property type="entry name" value="HATPase_C_sf"/>
</dbReference>
<evidence type="ECO:0000256" key="1">
    <source>
        <dbReference type="ARBA" id="ARBA00000085"/>
    </source>
</evidence>
<feature type="region of interest" description="Disordered" evidence="10">
    <location>
        <begin position="80"/>
        <end position="129"/>
    </location>
</feature>
<gene>
    <name evidence="14" type="ordered locus">RGE_18310</name>
</gene>
<name>I0HQ85_RUBGI</name>
<dbReference type="InterPro" id="IPR005467">
    <property type="entry name" value="His_kinase_dom"/>
</dbReference>
<protein>
    <recommendedName>
        <fullName evidence="3">histidine kinase</fullName>
        <ecNumber evidence="3">2.7.13.3</ecNumber>
    </recommendedName>
</protein>
<feature type="domain" description="Histidine kinase" evidence="12">
    <location>
        <begin position="264"/>
        <end position="460"/>
    </location>
</feature>
<dbReference type="SUPFAM" id="SSF55874">
    <property type="entry name" value="ATPase domain of HSP90 chaperone/DNA topoisomerase II/histidine kinase"/>
    <property type="match status" value="1"/>
</dbReference>
<evidence type="ECO:0000256" key="11">
    <source>
        <dbReference type="SAM" id="Phobius"/>
    </source>
</evidence>
<reference evidence="14 15" key="1">
    <citation type="journal article" date="2012" name="J. Bacteriol.">
        <title>Complete genome sequence of phototrophic betaproteobacterium Rubrivivax gelatinosus IL144.</title>
        <authorList>
            <person name="Nagashima S."/>
            <person name="Kamimura A."/>
            <person name="Shimizu T."/>
            <person name="Nakamura-isaki S."/>
            <person name="Aono E."/>
            <person name="Sakamoto K."/>
            <person name="Ichikawa N."/>
            <person name="Nakazawa H."/>
            <person name="Sekine M."/>
            <person name="Yamazaki S."/>
            <person name="Fujita N."/>
            <person name="Shimada K."/>
            <person name="Hanada S."/>
            <person name="Nagashima K.V.P."/>
        </authorList>
    </citation>
    <scope>NUCLEOTIDE SEQUENCE [LARGE SCALE GENOMIC DNA]</scope>
    <source>
        <strain evidence="15">NBRC 100245 / IL144</strain>
    </source>
</reference>
<keyword evidence="11" id="KW-1133">Transmembrane helix</keyword>
<evidence type="ECO:0000259" key="12">
    <source>
        <dbReference type="PROSITE" id="PS50109"/>
    </source>
</evidence>
<dbReference type="CDD" id="cd00082">
    <property type="entry name" value="HisKA"/>
    <property type="match status" value="1"/>
</dbReference>
<dbReference type="SUPFAM" id="SSF47384">
    <property type="entry name" value="Homodimeric domain of signal transducing histidine kinase"/>
    <property type="match status" value="1"/>
</dbReference>
<dbReference type="KEGG" id="rge:RGE_18310"/>
<dbReference type="AlphaFoldDB" id="I0HQ85"/>
<sequence length="460" mass="49059">MGNAATGTLVGRLTAGVALVGALAFLTQALVLHFWLSPLFDELGNETAAHATTIATALAAAAPADRSALARRLSDERVQVGITPPWGPTLNLDEHGPGSPEDGHRNGPDGPQPAVSSLMGSPGNGPLEGLQRELQRRLGSDAVVRHGPGPAGMRTLLVGLSVDGQRWWISFSNQLPRPALFETLLAWLGVLSALVFVALLLSARYVARPIQRLADEIASQRAPLKPIAEHGRGSDELRSLAASFNSLVRVVEAGRQTRQNLLAGLSHDLRTPLARLRLRAETQCEPAVGDALIADLGSLERIVDQFLAYVQLERAEGVGRDAPLARTVEDVVRRHVEHGEPVEAQIAPLDWLMPDLAVQRLVGNLVDNALAYGRAPVRVELVEHEGGALLRVLDHGHGMSATEFELAQQPFVRLSPARSGEGHCGLGLAIVAEIVRQWGGELRLAPSGATTGIEATIPRR</sequence>
<dbReference type="GO" id="GO:0005524">
    <property type="term" value="F:ATP binding"/>
    <property type="evidence" value="ECO:0007669"/>
    <property type="project" value="UniProtKB-KW"/>
</dbReference>
<evidence type="ECO:0000256" key="9">
    <source>
        <dbReference type="ARBA" id="ARBA00022840"/>
    </source>
</evidence>
<dbReference type="Gene3D" id="3.30.565.10">
    <property type="entry name" value="Histidine kinase-like ATPase, C-terminal domain"/>
    <property type="match status" value="1"/>
</dbReference>
<dbReference type="Proteomes" id="UP000007883">
    <property type="component" value="Chromosome"/>
</dbReference>
<keyword evidence="15" id="KW-1185">Reference proteome</keyword>
<evidence type="ECO:0000256" key="10">
    <source>
        <dbReference type="SAM" id="MobiDB-lite"/>
    </source>
</evidence>
<keyword evidence="7" id="KW-0547">Nucleotide-binding</keyword>
<keyword evidence="9" id="KW-0067">ATP-binding</keyword>
<evidence type="ECO:0000313" key="14">
    <source>
        <dbReference type="EMBL" id="BAL95172.1"/>
    </source>
</evidence>
<keyword evidence="11" id="KW-0472">Membrane</keyword>
<dbReference type="InterPro" id="IPR050980">
    <property type="entry name" value="2C_sensor_his_kinase"/>
</dbReference>
<dbReference type="EC" id="2.7.13.3" evidence="3"/>
<dbReference type="Pfam" id="PF00512">
    <property type="entry name" value="HisKA"/>
    <property type="match status" value="1"/>
</dbReference>
<dbReference type="GO" id="GO:0000155">
    <property type="term" value="F:phosphorelay sensor kinase activity"/>
    <property type="evidence" value="ECO:0007669"/>
    <property type="project" value="InterPro"/>
</dbReference>
<comment type="catalytic activity">
    <reaction evidence="1">
        <text>ATP + protein L-histidine = ADP + protein N-phospho-L-histidine.</text>
        <dbReference type="EC" id="2.7.13.3"/>
    </reaction>
</comment>
<feature type="compositionally biased region" description="Basic and acidic residues" evidence="10">
    <location>
        <begin position="92"/>
        <end position="107"/>
    </location>
</feature>
<proteinExistence type="predicted"/>
<evidence type="ECO:0000256" key="7">
    <source>
        <dbReference type="ARBA" id="ARBA00022741"/>
    </source>
</evidence>
<dbReference type="GO" id="GO:0005886">
    <property type="term" value="C:plasma membrane"/>
    <property type="evidence" value="ECO:0007669"/>
    <property type="project" value="UniProtKB-SubCell"/>
</dbReference>
<dbReference type="InterPro" id="IPR003660">
    <property type="entry name" value="HAMP_dom"/>
</dbReference>
<dbReference type="InterPro" id="IPR036097">
    <property type="entry name" value="HisK_dim/P_sf"/>
</dbReference>
<dbReference type="SMART" id="SM00388">
    <property type="entry name" value="HisKA"/>
    <property type="match status" value="1"/>
</dbReference>
<keyword evidence="4" id="KW-1003">Cell membrane</keyword>
<evidence type="ECO:0000256" key="4">
    <source>
        <dbReference type="ARBA" id="ARBA00022475"/>
    </source>
</evidence>
<dbReference type="Gene3D" id="1.10.287.130">
    <property type="match status" value="1"/>
</dbReference>
<dbReference type="InterPro" id="IPR003661">
    <property type="entry name" value="HisK_dim/P_dom"/>
</dbReference>
<dbReference type="InterPro" id="IPR003594">
    <property type="entry name" value="HATPase_dom"/>
</dbReference>
<dbReference type="PANTHER" id="PTHR44936">
    <property type="entry name" value="SENSOR PROTEIN CREC"/>
    <property type="match status" value="1"/>
</dbReference>
<dbReference type="STRING" id="983917.RGE_18310"/>
<keyword evidence="6 14" id="KW-0808">Transferase</keyword>
<feature type="transmembrane region" description="Helical" evidence="11">
    <location>
        <begin position="12"/>
        <end position="36"/>
    </location>
</feature>
<comment type="subcellular location">
    <subcellularLocation>
        <location evidence="2">Cell membrane</location>
        <topology evidence="2">Multi-pass membrane protein</topology>
    </subcellularLocation>
</comment>
<feature type="domain" description="HAMP" evidence="13">
    <location>
        <begin position="204"/>
        <end position="256"/>
    </location>
</feature>
<evidence type="ECO:0000259" key="13">
    <source>
        <dbReference type="PROSITE" id="PS50885"/>
    </source>
</evidence>
<accession>I0HQ85</accession>
<keyword evidence="11" id="KW-0812">Transmembrane</keyword>
<dbReference type="PANTHER" id="PTHR44936:SF10">
    <property type="entry name" value="SENSOR PROTEIN RSTB"/>
    <property type="match status" value="1"/>
</dbReference>
<keyword evidence="5" id="KW-0597">Phosphoprotein</keyword>
<dbReference type="PATRIC" id="fig|983917.3.peg.1771"/>
<dbReference type="PROSITE" id="PS50885">
    <property type="entry name" value="HAMP"/>
    <property type="match status" value="1"/>
</dbReference>
<feature type="transmembrane region" description="Helical" evidence="11">
    <location>
        <begin position="184"/>
        <end position="203"/>
    </location>
</feature>